<dbReference type="AlphaFoldDB" id="A0A0F8ZT69"/>
<feature type="region of interest" description="Disordered" evidence="1">
    <location>
        <begin position="66"/>
        <end position="94"/>
    </location>
</feature>
<dbReference type="EMBL" id="LAZR01061660">
    <property type="protein sequence ID" value="KKK63136.1"/>
    <property type="molecule type" value="Genomic_DNA"/>
</dbReference>
<name>A0A0F8ZT69_9ZZZZ</name>
<feature type="region of interest" description="Disordered" evidence="1">
    <location>
        <begin position="1"/>
        <end position="45"/>
    </location>
</feature>
<evidence type="ECO:0000313" key="2">
    <source>
        <dbReference type="EMBL" id="KKK63136.1"/>
    </source>
</evidence>
<gene>
    <name evidence="2" type="ORF">LCGC14_2997300</name>
</gene>
<feature type="compositionally biased region" description="Basic and acidic residues" evidence="1">
    <location>
        <begin position="1"/>
        <end position="11"/>
    </location>
</feature>
<reference evidence="2" key="1">
    <citation type="journal article" date="2015" name="Nature">
        <title>Complex archaea that bridge the gap between prokaryotes and eukaryotes.</title>
        <authorList>
            <person name="Spang A."/>
            <person name="Saw J.H."/>
            <person name="Jorgensen S.L."/>
            <person name="Zaremba-Niedzwiedzka K."/>
            <person name="Martijn J."/>
            <person name="Lind A.E."/>
            <person name="van Eijk R."/>
            <person name="Schleper C."/>
            <person name="Guy L."/>
            <person name="Ettema T.J."/>
        </authorList>
    </citation>
    <scope>NUCLEOTIDE SEQUENCE</scope>
</reference>
<comment type="caution">
    <text evidence="2">The sequence shown here is derived from an EMBL/GenBank/DDBJ whole genome shotgun (WGS) entry which is preliminary data.</text>
</comment>
<feature type="non-terminal residue" evidence="2">
    <location>
        <position position="94"/>
    </location>
</feature>
<evidence type="ECO:0000256" key="1">
    <source>
        <dbReference type="SAM" id="MobiDB-lite"/>
    </source>
</evidence>
<sequence length="94" mass="10309">MDAPTKAKDALPGEGQPSEVEKRGPSTQPDMISRGQAEKLADEKHSKLDKEIARLTKANEATVQKLADAEAKEVERQRERDETAVRDADGDPVK</sequence>
<organism evidence="2">
    <name type="scientific">marine sediment metagenome</name>
    <dbReference type="NCBI Taxonomy" id="412755"/>
    <lineage>
        <taxon>unclassified sequences</taxon>
        <taxon>metagenomes</taxon>
        <taxon>ecological metagenomes</taxon>
    </lineage>
</organism>
<protein>
    <submittedName>
        <fullName evidence="2">Uncharacterized protein</fullName>
    </submittedName>
</protein>
<feature type="compositionally biased region" description="Basic and acidic residues" evidence="1">
    <location>
        <begin position="67"/>
        <end position="94"/>
    </location>
</feature>
<accession>A0A0F8ZT69</accession>
<proteinExistence type="predicted"/>
<feature type="compositionally biased region" description="Basic and acidic residues" evidence="1">
    <location>
        <begin position="36"/>
        <end position="45"/>
    </location>
</feature>